<dbReference type="Proteomes" id="UP000324800">
    <property type="component" value="Unassembled WGS sequence"/>
</dbReference>
<proteinExistence type="predicted"/>
<dbReference type="OrthoDB" id="3238847at2759"/>
<reference evidence="2 3" key="1">
    <citation type="submission" date="2019-03" db="EMBL/GenBank/DDBJ databases">
        <title>Single cell metagenomics reveals metabolic interactions within the superorganism composed of flagellate Streblomastix strix and complex community of Bacteroidetes bacteria on its surface.</title>
        <authorList>
            <person name="Treitli S.C."/>
            <person name="Kolisko M."/>
            <person name="Husnik F."/>
            <person name="Keeling P."/>
            <person name="Hampl V."/>
        </authorList>
    </citation>
    <scope>NUCLEOTIDE SEQUENCE [LARGE SCALE GENOMIC DNA]</scope>
    <source>
        <strain evidence="2">ST1C</strain>
    </source>
</reference>
<name>A0A5J4TS37_9EUKA</name>
<sequence length="266" mass="30451">MSLQQNRKASITLGLAIGSTDKKNLGMEYADSGWQTKETLIDLMIKTVFPKIQQCRQRIEGENGRSLLLIVSHGSRLDRELWLKAKEYNIDVITNKVHTIHLCQPLDCCPFSTFKNAFKKYYKPQFHASVAQQRQAIATALTEAVRKASAEDIIKKGFQRNGVWVFNPSIVLNQLLAEEELTKEFVSTYAVPEVQNFLMDKTKQLINSNEITSLLQNQAETKEMGQSEATIIIQQNIAKKINDSFQKDIEFALQKVKRKRNEEKKE</sequence>
<feature type="domain" description="DDE-1" evidence="1">
    <location>
        <begin position="20"/>
        <end position="145"/>
    </location>
</feature>
<protein>
    <recommendedName>
        <fullName evidence="1">DDE-1 domain-containing protein</fullName>
    </recommendedName>
</protein>
<gene>
    <name evidence="2" type="ORF">EZS28_043405</name>
</gene>
<dbReference type="GO" id="GO:0003676">
    <property type="term" value="F:nucleic acid binding"/>
    <property type="evidence" value="ECO:0007669"/>
    <property type="project" value="InterPro"/>
</dbReference>
<dbReference type="AlphaFoldDB" id="A0A5J4TS37"/>
<organism evidence="2 3">
    <name type="scientific">Streblomastix strix</name>
    <dbReference type="NCBI Taxonomy" id="222440"/>
    <lineage>
        <taxon>Eukaryota</taxon>
        <taxon>Metamonada</taxon>
        <taxon>Preaxostyla</taxon>
        <taxon>Oxymonadida</taxon>
        <taxon>Streblomastigidae</taxon>
        <taxon>Streblomastix</taxon>
    </lineage>
</organism>
<evidence type="ECO:0000313" key="2">
    <source>
        <dbReference type="EMBL" id="KAA6361068.1"/>
    </source>
</evidence>
<evidence type="ECO:0000259" key="1">
    <source>
        <dbReference type="Pfam" id="PF03184"/>
    </source>
</evidence>
<dbReference type="InterPro" id="IPR004875">
    <property type="entry name" value="DDE_SF_endonuclease_dom"/>
</dbReference>
<evidence type="ECO:0000313" key="3">
    <source>
        <dbReference type="Proteomes" id="UP000324800"/>
    </source>
</evidence>
<dbReference type="Pfam" id="PF03184">
    <property type="entry name" value="DDE_1"/>
    <property type="match status" value="1"/>
</dbReference>
<dbReference type="EMBL" id="SNRW01026064">
    <property type="protein sequence ID" value="KAA6361068.1"/>
    <property type="molecule type" value="Genomic_DNA"/>
</dbReference>
<comment type="caution">
    <text evidence="2">The sequence shown here is derived from an EMBL/GenBank/DDBJ whole genome shotgun (WGS) entry which is preliminary data.</text>
</comment>
<accession>A0A5J4TS37</accession>